<comment type="caution">
    <text evidence="3">The sequence shown here is derived from an EMBL/GenBank/DDBJ whole genome shotgun (WGS) entry which is preliminary data.</text>
</comment>
<feature type="region of interest" description="Disordered" evidence="1">
    <location>
        <begin position="1"/>
        <end position="20"/>
    </location>
</feature>
<sequence>TSSSTYASGETPNESAMEQAAYSGDRFEIQRRKTMLSTMLQEVHRRYRQYCDQMLMVKTSFESIA</sequence>
<dbReference type="InterPro" id="IPR006563">
    <property type="entry name" value="POX_dom"/>
</dbReference>
<accession>A0AA38FXY4</accession>
<feature type="non-terminal residue" evidence="3">
    <location>
        <position position="1"/>
    </location>
</feature>
<dbReference type="EMBL" id="JAHRHJ020000006">
    <property type="protein sequence ID" value="KAH9312594.1"/>
    <property type="molecule type" value="Genomic_DNA"/>
</dbReference>
<evidence type="ECO:0000313" key="3">
    <source>
        <dbReference type="EMBL" id="KAH9312594.1"/>
    </source>
</evidence>
<evidence type="ECO:0000313" key="4">
    <source>
        <dbReference type="Proteomes" id="UP000824469"/>
    </source>
</evidence>
<feature type="compositionally biased region" description="Polar residues" evidence="1">
    <location>
        <begin position="1"/>
        <end position="16"/>
    </location>
</feature>
<evidence type="ECO:0000259" key="2">
    <source>
        <dbReference type="Pfam" id="PF07526"/>
    </source>
</evidence>
<keyword evidence="4" id="KW-1185">Reference proteome</keyword>
<protein>
    <recommendedName>
        <fullName evidence="2">POX domain-containing protein</fullName>
    </recommendedName>
</protein>
<proteinExistence type="predicted"/>
<dbReference type="Proteomes" id="UP000824469">
    <property type="component" value="Unassembled WGS sequence"/>
</dbReference>
<dbReference type="AlphaFoldDB" id="A0AA38FXY4"/>
<organism evidence="3 4">
    <name type="scientific">Taxus chinensis</name>
    <name type="common">Chinese yew</name>
    <name type="synonym">Taxus wallichiana var. chinensis</name>
    <dbReference type="NCBI Taxonomy" id="29808"/>
    <lineage>
        <taxon>Eukaryota</taxon>
        <taxon>Viridiplantae</taxon>
        <taxon>Streptophyta</taxon>
        <taxon>Embryophyta</taxon>
        <taxon>Tracheophyta</taxon>
        <taxon>Spermatophyta</taxon>
        <taxon>Pinopsida</taxon>
        <taxon>Pinidae</taxon>
        <taxon>Conifers II</taxon>
        <taxon>Cupressales</taxon>
        <taxon>Taxaceae</taxon>
        <taxon>Taxus</taxon>
    </lineage>
</organism>
<feature type="non-terminal residue" evidence="3">
    <location>
        <position position="65"/>
    </location>
</feature>
<dbReference type="Pfam" id="PF07526">
    <property type="entry name" value="POX"/>
    <property type="match status" value="1"/>
</dbReference>
<feature type="domain" description="POX" evidence="2">
    <location>
        <begin position="8"/>
        <end position="65"/>
    </location>
</feature>
<gene>
    <name evidence="3" type="ORF">KI387_027629</name>
</gene>
<name>A0AA38FXY4_TAXCH</name>
<reference evidence="3 4" key="1">
    <citation type="journal article" date="2021" name="Nat. Plants">
        <title>The Taxus genome provides insights into paclitaxel biosynthesis.</title>
        <authorList>
            <person name="Xiong X."/>
            <person name="Gou J."/>
            <person name="Liao Q."/>
            <person name="Li Y."/>
            <person name="Zhou Q."/>
            <person name="Bi G."/>
            <person name="Li C."/>
            <person name="Du R."/>
            <person name="Wang X."/>
            <person name="Sun T."/>
            <person name="Guo L."/>
            <person name="Liang H."/>
            <person name="Lu P."/>
            <person name="Wu Y."/>
            <person name="Zhang Z."/>
            <person name="Ro D.K."/>
            <person name="Shang Y."/>
            <person name="Huang S."/>
            <person name="Yan J."/>
        </authorList>
    </citation>
    <scope>NUCLEOTIDE SEQUENCE [LARGE SCALE GENOMIC DNA]</scope>
    <source>
        <strain evidence="3">Ta-2019</strain>
    </source>
</reference>
<evidence type="ECO:0000256" key="1">
    <source>
        <dbReference type="SAM" id="MobiDB-lite"/>
    </source>
</evidence>